<organism evidence="3 4">
    <name type="scientific">Halosimplex rubrum</name>
    <dbReference type="NCBI Taxonomy" id="869889"/>
    <lineage>
        <taxon>Archaea</taxon>
        <taxon>Methanobacteriati</taxon>
        <taxon>Methanobacteriota</taxon>
        <taxon>Stenosarchaea group</taxon>
        <taxon>Halobacteria</taxon>
        <taxon>Halobacteriales</taxon>
        <taxon>Haloarculaceae</taxon>
        <taxon>Halosimplex</taxon>
    </lineage>
</organism>
<keyword evidence="2" id="KW-0472">Membrane</keyword>
<dbReference type="GeneID" id="56076248"/>
<keyword evidence="4" id="KW-1185">Reference proteome</keyword>
<dbReference type="Proteomes" id="UP000509667">
    <property type="component" value="Chromosome"/>
</dbReference>
<reference evidence="3 4" key="1">
    <citation type="submission" date="2020-07" db="EMBL/GenBank/DDBJ databases">
        <title>Halosimplex pelagicum sp. nov. and Halosimplex rubrum sp. nov., isolated from salted brown alga Laminaria, and emended description of the genus Halosimplex.</title>
        <authorList>
            <person name="Cui H."/>
        </authorList>
    </citation>
    <scope>NUCLEOTIDE SEQUENCE [LARGE SCALE GENOMIC DNA]</scope>
    <source>
        <strain evidence="3 4">R27</strain>
    </source>
</reference>
<evidence type="ECO:0000256" key="1">
    <source>
        <dbReference type="SAM" id="MobiDB-lite"/>
    </source>
</evidence>
<feature type="transmembrane region" description="Helical" evidence="2">
    <location>
        <begin position="12"/>
        <end position="30"/>
    </location>
</feature>
<evidence type="ECO:0000256" key="2">
    <source>
        <dbReference type="SAM" id="Phobius"/>
    </source>
</evidence>
<evidence type="ECO:0000313" key="3">
    <source>
        <dbReference type="EMBL" id="QLH75825.1"/>
    </source>
</evidence>
<dbReference type="EMBL" id="CP058910">
    <property type="protein sequence ID" value="QLH75825.1"/>
    <property type="molecule type" value="Genomic_DNA"/>
</dbReference>
<feature type="region of interest" description="Disordered" evidence="1">
    <location>
        <begin position="111"/>
        <end position="131"/>
    </location>
</feature>
<dbReference type="OrthoDB" id="157493at2157"/>
<dbReference type="KEGG" id="hrr:HZS55_00255"/>
<keyword evidence="2" id="KW-1133">Transmembrane helix</keyword>
<dbReference type="InterPro" id="IPR055707">
    <property type="entry name" value="DUF7283"/>
</dbReference>
<name>A0A7D5P2H2_9EURY</name>
<gene>
    <name evidence="3" type="ORF">HZS55_00255</name>
</gene>
<dbReference type="RefSeq" id="WP_179909773.1">
    <property type="nucleotide sequence ID" value="NZ_CP058910.1"/>
</dbReference>
<protein>
    <submittedName>
        <fullName evidence="3">Uncharacterized protein</fullName>
    </submittedName>
</protein>
<evidence type="ECO:0000313" key="4">
    <source>
        <dbReference type="Proteomes" id="UP000509667"/>
    </source>
</evidence>
<accession>A0A7D5P2H2</accession>
<keyword evidence="2" id="KW-0812">Transmembrane</keyword>
<dbReference type="Pfam" id="PF23954">
    <property type="entry name" value="DUF7283"/>
    <property type="match status" value="1"/>
</dbReference>
<proteinExistence type="predicted"/>
<sequence length="181" mass="19787">MELESPADAWYVWFGVALVSLAFVGVVASFPSEPPPDTAEAADAIDRVTASGYNATAEYEHNADRWYVANKTIVMKNDGGTTRASLSYARVVPVWADRGSEELRAVLEGESVASQYHGEPPSSSSGPLTPREEFRRDVANASEFAERSVDDPSVPKWRIADGRLVVRHVKWGEYRATLVAA</sequence>
<dbReference type="AlphaFoldDB" id="A0A7D5P2H2"/>